<evidence type="ECO:0000313" key="12">
    <source>
        <dbReference type="EMBL" id="WVZ87935.1"/>
    </source>
</evidence>
<dbReference type="Gene3D" id="1.20.120.1750">
    <property type="match status" value="1"/>
</dbReference>
<feature type="domain" description="Reverse transcriptase" evidence="10">
    <location>
        <begin position="806"/>
        <end position="1082"/>
    </location>
</feature>
<dbReference type="PANTHER" id="PTHR33116">
    <property type="entry name" value="REVERSE TRANSCRIPTASE ZINC-BINDING DOMAIN-CONTAINING PROTEIN-RELATED-RELATED"/>
    <property type="match status" value="1"/>
</dbReference>
<gene>
    <name evidence="12" type="ORF">U9M48_034509</name>
</gene>
<evidence type="ECO:0000256" key="8">
    <source>
        <dbReference type="SAM" id="MobiDB-lite"/>
    </source>
</evidence>
<dbReference type="Pfam" id="PF01485">
    <property type="entry name" value="IBR"/>
    <property type="match status" value="2"/>
</dbReference>
<keyword evidence="4 7" id="KW-0863">Zinc-finger</keyword>
<dbReference type="FunFam" id="1.20.120.1750:FF:000019">
    <property type="entry name" value="RBR-type E3 ubiquitin transferase"/>
    <property type="match status" value="1"/>
</dbReference>
<dbReference type="Gene3D" id="3.30.40.10">
    <property type="entry name" value="Zinc/RING finger domain, C3HC4 (zinc finger)"/>
    <property type="match status" value="1"/>
</dbReference>
<dbReference type="InterPro" id="IPR013083">
    <property type="entry name" value="Znf_RING/FYVE/PHD"/>
</dbReference>
<accession>A0AAQ3UD29</accession>
<dbReference type="PROSITE" id="PS50878">
    <property type="entry name" value="RT_POL"/>
    <property type="match status" value="1"/>
</dbReference>
<dbReference type="InterPro" id="IPR001841">
    <property type="entry name" value="Znf_RING"/>
</dbReference>
<dbReference type="Pfam" id="PF00078">
    <property type="entry name" value="RVT_1"/>
    <property type="match status" value="1"/>
</dbReference>
<evidence type="ECO:0000256" key="6">
    <source>
        <dbReference type="ARBA" id="ARBA00022833"/>
    </source>
</evidence>
<dbReference type="CDD" id="cd22582">
    <property type="entry name" value="BRcat_RBR_unk"/>
    <property type="match status" value="1"/>
</dbReference>
<protein>
    <recommendedName>
        <fullName evidence="14">Reverse transcriptase</fullName>
    </recommendedName>
</protein>
<dbReference type="InterPro" id="IPR017907">
    <property type="entry name" value="Znf_RING_CS"/>
</dbReference>
<feature type="domain" description="RING-type" evidence="11">
    <location>
        <begin position="1596"/>
        <end position="1817"/>
    </location>
</feature>
<dbReference type="InterPro" id="IPR002867">
    <property type="entry name" value="IBR_dom"/>
</dbReference>
<evidence type="ECO:0000259" key="10">
    <source>
        <dbReference type="PROSITE" id="PS50878"/>
    </source>
</evidence>
<dbReference type="Proteomes" id="UP001341281">
    <property type="component" value="Chromosome 08"/>
</dbReference>
<dbReference type="InterPro" id="IPR000477">
    <property type="entry name" value="RT_dom"/>
</dbReference>
<feature type="compositionally biased region" description="Low complexity" evidence="8">
    <location>
        <begin position="262"/>
        <end position="271"/>
    </location>
</feature>
<keyword evidence="5" id="KW-0833">Ubl conjugation pathway</keyword>
<dbReference type="SUPFAM" id="SSF57850">
    <property type="entry name" value="RING/U-box"/>
    <property type="match status" value="2"/>
</dbReference>
<dbReference type="InterPro" id="IPR026960">
    <property type="entry name" value="RVT-Znf"/>
</dbReference>
<reference evidence="12 13" key="1">
    <citation type="submission" date="2024-02" db="EMBL/GenBank/DDBJ databases">
        <title>High-quality chromosome-scale genome assembly of Pensacola bahiagrass (Paspalum notatum Flugge var. saurae).</title>
        <authorList>
            <person name="Vega J.M."/>
            <person name="Podio M."/>
            <person name="Orjuela J."/>
            <person name="Siena L.A."/>
            <person name="Pessino S.C."/>
            <person name="Combes M.C."/>
            <person name="Mariac C."/>
            <person name="Albertini E."/>
            <person name="Pupilli F."/>
            <person name="Ortiz J.P.A."/>
            <person name="Leblanc O."/>
        </authorList>
    </citation>
    <scope>NUCLEOTIDE SEQUENCE [LARGE SCALE GENOMIC DNA]</scope>
    <source>
        <strain evidence="12">R1</strain>
        <tissue evidence="12">Leaf</tissue>
    </source>
</reference>
<dbReference type="FunFam" id="3.30.40.10:FF:000230">
    <property type="entry name" value="RBR-type E3 ubiquitin transferase"/>
    <property type="match status" value="1"/>
</dbReference>
<dbReference type="GO" id="GO:0016740">
    <property type="term" value="F:transferase activity"/>
    <property type="evidence" value="ECO:0007669"/>
    <property type="project" value="UniProtKB-KW"/>
</dbReference>
<keyword evidence="1" id="KW-0808">Transferase</keyword>
<dbReference type="GO" id="GO:0008270">
    <property type="term" value="F:zinc ion binding"/>
    <property type="evidence" value="ECO:0007669"/>
    <property type="project" value="UniProtKB-KW"/>
</dbReference>
<feature type="domain" description="RING-type" evidence="9">
    <location>
        <begin position="1600"/>
        <end position="1646"/>
    </location>
</feature>
<evidence type="ECO:0000313" key="13">
    <source>
        <dbReference type="Proteomes" id="UP001341281"/>
    </source>
</evidence>
<proteinExistence type="predicted"/>
<evidence type="ECO:0000256" key="4">
    <source>
        <dbReference type="ARBA" id="ARBA00022771"/>
    </source>
</evidence>
<organism evidence="12 13">
    <name type="scientific">Paspalum notatum var. saurae</name>
    <dbReference type="NCBI Taxonomy" id="547442"/>
    <lineage>
        <taxon>Eukaryota</taxon>
        <taxon>Viridiplantae</taxon>
        <taxon>Streptophyta</taxon>
        <taxon>Embryophyta</taxon>
        <taxon>Tracheophyta</taxon>
        <taxon>Spermatophyta</taxon>
        <taxon>Magnoliopsida</taxon>
        <taxon>Liliopsida</taxon>
        <taxon>Poales</taxon>
        <taxon>Poaceae</taxon>
        <taxon>PACMAD clade</taxon>
        <taxon>Panicoideae</taxon>
        <taxon>Andropogonodae</taxon>
        <taxon>Paspaleae</taxon>
        <taxon>Paspalinae</taxon>
        <taxon>Paspalum</taxon>
    </lineage>
</organism>
<dbReference type="EMBL" id="CP144752">
    <property type="protein sequence ID" value="WVZ87935.1"/>
    <property type="molecule type" value="Genomic_DNA"/>
</dbReference>
<keyword evidence="13" id="KW-1185">Reference proteome</keyword>
<evidence type="ECO:0000256" key="2">
    <source>
        <dbReference type="ARBA" id="ARBA00022723"/>
    </source>
</evidence>
<evidence type="ECO:0000259" key="9">
    <source>
        <dbReference type="PROSITE" id="PS50089"/>
    </source>
</evidence>
<feature type="region of interest" description="Disordered" evidence="8">
    <location>
        <begin position="262"/>
        <end position="320"/>
    </location>
</feature>
<dbReference type="Gene3D" id="3.60.10.10">
    <property type="entry name" value="Endonuclease/exonuclease/phosphatase"/>
    <property type="match status" value="1"/>
</dbReference>
<dbReference type="CDD" id="cd22584">
    <property type="entry name" value="Rcat_RBR_unk"/>
    <property type="match status" value="1"/>
</dbReference>
<dbReference type="InterPro" id="IPR036691">
    <property type="entry name" value="Endo/exonu/phosph_ase_sf"/>
</dbReference>
<dbReference type="SMART" id="SM00184">
    <property type="entry name" value="RING"/>
    <property type="match status" value="1"/>
</dbReference>
<keyword evidence="2" id="KW-0479">Metal-binding</keyword>
<dbReference type="CDD" id="cd01650">
    <property type="entry name" value="RT_nLTR_like"/>
    <property type="match status" value="1"/>
</dbReference>
<dbReference type="InterPro" id="IPR043502">
    <property type="entry name" value="DNA/RNA_pol_sf"/>
</dbReference>
<evidence type="ECO:0000256" key="7">
    <source>
        <dbReference type="PROSITE-ProRule" id="PRU00175"/>
    </source>
</evidence>
<evidence type="ECO:0000256" key="5">
    <source>
        <dbReference type="ARBA" id="ARBA00022786"/>
    </source>
</evidence>
<dbReference type="PROSITE" id="PS51873">
    <property type="entry name" value="TRIAD"/>
    <property type="match status" value="1"/>
</dbReference>
<evidence type="ECO:0000256" key="3">
    <source>
        <dbReference type="ARBA" id="ARBA00022737"/>
    </source>
</evidence>
<dbReference type="SUPFAM" id="SSF56219">
    <property type="entry name" value="DNase I-like"/>
    <property type="match status" value="1"/>
</dbReference>
<keyword evidence="6" id="KW-0862">Zinc</keyword>
<evidence type="ECO:0000259" key="11">
    <source>
        <dbReference type="PROSITE" id="PS51873"/>
    </source>
</evidence>
<name>A0AAQ3UD29_PASNO</name>
<keyword evidence="3" id="KW-0677">Repeat</keyword>
<feature type="compositionally biased region" description="Pro residues" evidence="8">
    <location>
        <begin position="289"/>
        <end position="310"/>
    </location>
</feature>
<dbReference type="PANTHER" id="PTHR33116:SF87">
    <property type="entry name" value="OS01G0158850 PROTEIN"/>
    <property type="match status" value="1"/>
</dbReference>
<evidence type="ECO:0008006" key="14">
    <source>
        <dbReference type="Google" id="ProtNLM"/>
    </source>
</evidence>
<evidence type="ECO:0000256" key="1">
    <source>
        <dbReference type="ARBA" id="ARBA00022679"/>
    </source>
</evidence>
<dbReference type="SMART" id="SM00647">
    <property type="entry name" value="IBR"/>
    <property type="match status" value="2"/>
</dbReference>
<sequence length="1841" mass="206461">MMATGDDDLDLALASSASISSSDLDLAYQLQLAEAIKASLRSPNVAPDAGSSSSSTATSSRPLLFRVFSKGMASRKVVRPRDRDPGVAVLAVAVCGPQGEVLHRTHKPVDHLVGGGRMTLEVMALMEALDATLGLGIRNITILTDYRPLYYHVRYPQPQPQPQDRRSIDTVYYIDCLDKAVALARSLGLPAVPGTAGNEALSTPRQLQEAAQLVPVRGALNRILNMLPQPPTSPAVAADNMGGPSIEAVEQALLQMELNVAQHAEQQQHQASPASDAGEDNMSAFFRKPAPPVLQAPAPPPTKTLTPPAPTRRRQRRTFNMSSVRRSARLANARPMTQLQRAQKNLCRKLGLVHDEQDTVESVLQEFVAMFQGPLPADIIAALTEIFNLDNEEIGAADDALLNLVGEGVEDLAGEEVQDVTVKQCATQFRLTVVYGPVKRSKKPSFLNEIAAAKARPGTSWLLLGDFNLIYKPKDKSNLKLDLRQMRNFRRTIDSCELSEIPLQNRKFTWSNERQNPTLAKLDRIFSNAEWDEAFGGYALHALATSHSDHSPLLLSNQSGPRRPNSFKFENFWTELPGFKEAVDEAWQEHTDHYEPFHVLFHKLGTTAKRLRNWSKKFTSNTRELFLMAQQVILGLDVAQENRSLSPAEQSLRAKLKKRILGLAVIERARSKQKSRITNLKLGDANTKYFHRRFNARKRRNVIQQLQRSQGWAISHEEKADAINEHFSSVMGPSMQRHVDLNWAKLSLPALDLSSLDAPFSEEEIKNAILQMPGDKAPGPDGFTGAFFSKCWDIVKGDLLSAANAFHLLRTSNLAIVNTANIVLIPKKEGATSVADYRPISLIHSFAKIISKVLAMRLAPLMNSIVSPNQSAFIKGRSIHESFLAVRSTVRRLNNSRTPALFIKLDISKAFDSVRWDYLLNLLKELGFPTRWCDWVATLLSTATSRVLLNGVPCAPIKHGRGLRQGDPLSPLLFVISIDPLQKLPDLAASSSCLGKLRGRTPTLRVSLYADDAAIFVKPTQKDVTALSRLLRNFGDTSGLLANAQKSTVVPIRCGGLDLTAILTNFEAQTKQFPIKYLGLPLSHKCLRRVDFQPLVDKMANKLTTWNAKQLNHAGRLTLVKSVLTSQAIYSITSLRPPKSTLREIGGTRKRFLWAGAEALTGAKCKVNWLRSARPLDLGGLGVLHLDFFARALRLRWLWRKWIGRQSLELQAETPCSKKDKLLFAAATSFSIGDGKRLSFWHDGWLQGQCPCDLAPGLYEISKRKQRTLHEALQNKNWMRDLNLHHRSFSARHLLEYVQLWRATQNLVLHTNTEDTATWKFTPTGEYSSQSAYKAQFIGSIKTNLKDLIWKTWALPKCKFFSWLAIQNHIWTSDRLQARGWANQGHCPLCRHSPELAFHLLAECRFTKRLWKELSSWTTNLELDPTNWEPSADLQQWWTNTAAVPSASKKGLRSLIILVCWEIWEERNSRVFNRAEAPLNRVLSKIKDEAGLWSLAGAKGLASLFPYVLDKAQLCPHHYFLIISLQLQMLGIWRRLGKNPADADMMNQVLSARNKFNQCEVSLVEPRQVSNVVQLARDALTVQVAKALAASASKEKREACTICLEDTDITKIHEVEGCAHRFCFSCMKEHVKVKLLNGTLPACPQDGCTTKLSVEGSKVFLSRQLLDIMAQRVREGQIPPGQKIYCPYPRCSALMSLGEVISPMQEWCSKYTIADAESLRKCVRCRGSFCINCKVPWHDTMSCHEYKIRYPYARPEDAKFQNLARQQLWRQCAKCKHMIELAEGCFHMACVCGYEFCYTCGKEWKEKKASCSCPLWDERNIIREESEDDADDSEEDDDGLF</sequence>
<dbReference type="Pfam" id="PF13966">
    <property type="entry name" value="zf-RVT"/>
    <property type="match status" value="1"/>
</dbReference>
<dbReference type="PROSITE" id="PS00518">
    <property type="entry name" value="ZF_RING_1"/>
    <property type="match status" value="1"/>
</dbReference>
<dbReference type="SUPFAM" id="SSF56672">
    <property type="entry name" value="DNA/RNA polymerases"/>
    <property type="match status" value="1"/>
</dbReference>
<dbReference type="PROSITE" id="PS50089">
    <property type="entry name" value="ZF_RING_2"/>
    <property type="match status" value="1"/>
</dbReference>
<dbReference type="InterPro" id="IPR044066">
    <property type="entry name" value="TRIAD_supradom"/>
</dbReference>